<reference evidence="2 3" key="1">
    <citation type="journal article" date="2021" name="Commun. Biol.">
        <title>The genome of Shorea leprosula (Dipterocarpaceae) highlights the ecological relevance of drought in aseasonal tropical rainforests.</title>
        <authorList>
            <person name="Ng K.K.S."/>
            <person name="Kobayashi M.J."/>
            <person name="Fawcett J.A."/>
            <person name="Hatakeyama M."/>
            <person name="Paape T."/>
            <person name="Ng C.H."/>
            <person name="Ang C.C."/>
            <person name="Tnah L.H."/>
            <person name="Lee C.T."/>
            <person name="Nishiyama T."/>
            <person name="Sese J."/>
            <person name="O'Brien M.J."/>
            <person name="Copetti D."/>
            <person name="Mohd Noor M.I."/>
            <person name="Ong R.C."/>
            <person name="Putra M."/>
            <person name="Sireger I.Z."/>
            <person name="Indrioko S."/>
            <person name="Kosugi Y."/>
            <person name="Izuno A."/>
            <person name="Isagi Y."/>
            <person name="Lee S.L."/>
            <person name="Shimizu K.K."/>
        </authorList>
    </citation>
    <scope>NUCLEOTIDE SEQUENCE [LARGE SCALE GENOMIC DNA]</scope>
    <source>
        <strain evidence="2">214</strain>
    </source>
</reference>
<dbReference type="AlphaFoldDB" id="A0AAV5LMT8"/>
<sequence>MMNGGGTEYVSSGPGRPIVESPNGTFLKEKLFTPLDGQMYERRASVSQRAAEFVMTDWTACGGCRSVRQESALQFRYSFEDSSPASP</sequence>
<feature type="region of interest" description="Disordered" evidence="1">
    <location>
        <begin position="1"/>
        <end position="22"/>
    </location>
</feature>
<dbReference type="EMBL" id="BPVZ01000126">
    <property type="protein sequence ID" value="GKV38066.1"/>
    <property type="molecule type" value="Genomic_DNA"/>
</dbReference>
<evidence type="ECO:0000256" key="1">
    <source>
        <dbReference type="SAM" id="MobiDB-lite"/>
    </source>
</evidence>
<organism evidence="2 3">
    <name type="scientific">Rubroshorea leprosula</name>
    <dbReference type="NCBI Taxonomy" id="152421"/>
    <lineage>
        <taxon>Eukaryota</taxon>
        <taxon>Viridiplantae</taxon>
        <taxon>Streptophyta</taxon>
        <taxon>Embryophyta</taxon>
        <taxon>Tracheophyta</taxon>
        <taxon>Spermatophyta</taxon>
        <taxon>Magnoliopsida</taxon>
        <taxon>eudicotyledons</taxon>
        <taxon>Gunneridae</taxon>
        <taxon>Pentapetalae</taxon>
        <taxon>rosids</taxon>
        <taxon>malvids</taxon>
        <taxon>Malvales</taxon>
        <taxon>Dipterocarpaceae</taxon>
        <taxon>Rubroshorea</taxon>
    </lineage>
</organism>
<protein>
    <submittedName>
        <fullName evidence="2">Uncharacterized protein</fullName>
    </submittedName>
</protein>
<evidence type="ECO:0000313" key="3">
    <source>
        <dbReference type="Proteomes" id="UP001054252"/>
    </source>
</evidence>
<keyword evidence="3" id="KW-1185">Reference proteome</keyword>
<comment type="caution">
    <text evidence="2">The sequence shown here is derived from an EMBL/GenBank/DDBJ whole genome shotgun (WGS) entry which is preliminary data.</text>
</comment>
<evidence type="ECO:0000313" key="2">
    <source>
        <dbReference type="EMBL" id="GKV38066.1"/>
    </source>
</evidence>
<gene>
    <name evidence="2" type="ORF">SLEP1_g46015</name>
</gene>
<proteinExistence type="predicted"/>
<accession>A0AAV5LMT8</accession>
<dbReference type="Proteomes" id="UP001054252">
    <property type="component" value="Unassembled WGS sequence"/>
</dbReference>
<name>A0AAV5LMT8_9ROSI</name>